<evidence type="ECO:0000313" key="3">
    <source>
        <dbReference type="EMBL" id="VFK42049.1"/>
    </source>
</evidence>
<proteinExistence type="predicted"/>
<accession>A0A451BIJ5</accession>
<evidence type="ECO:0000256" key="1">
    <source>
        <dbReference type="SAM" id="MobiDB-lite"/>
    </source>
</evidence>
<organism evidence="4">
    <name type="scientific">Candidatus Kentrum sp. SD</name>
    <dbReference type="NCBI Taxonomy" id="2126332"/>
    <lineage>
        <taxon>Bacteria</taxon>
        <taxon>Pseudomonadati</taxon>
        <taxon>Pseudomonadota</taxon>
        <taxon>Gammaproteobacteria</taxon>
        <taxon>Candidatus Kentrum</taxon>
    </lineage>
</organism>
<dbReference type="AlphaFoldDB" id="A0A451BIJ5"/>
<evidence type="ECO:0000313" key="4">
    <source>
        <dbReference type="EMBL" id="VFK78097.1"/>
    </source>
</evidence>
<dbReference type="EMBL" id="CAADHB010000007">
    <property type="protein sequence ID" value="VFK78097.1"/>
    <property type="molecule type" value="Genomic_DNA"/>
</dbReference>
<feature type="compositionally biased region" description="Low complexity" evidence="1">
    <location>
        <begin position="49"/>
        <end position="62"/>
    </location>
</feature>
<dbReference type="EMBL" id="CAADFR010000008">
    <property type="protein sequence ID" value="VFK36965.1"/>
    <property type="molecule type" value="Genomic_DNA"/>
</dbReference>
<protein>
    <submittedName>
        <fullName evidence="4">Uncharacterized protein</fullName>
    </submittedName>
</protein>
<feature type="compositionally biased region" description="Basic and acidic residues" evidence="1">
    <location>
        <begin position="34"/>
        <end position="48"/>
    </location>
</feature>
<sequence length="76" mass="7929">MDTQPLEYVRASQRVIMSIDAFLQTHRAMSGLLEHPEKPGAVARREEPAPGNGAAGDDANAGETGGGSAPRSPNSQ</sequence>
<reference evidence="4" key="1">
    <citation type="submission" date="2019-02" db="EMBL/GenBank/DDBJ databases">
        <authorList>
            <person name="Gruber-Vodicka R. H."/>
            <person name="Seah K. B. B."/>
        </authorList>
    </citation>
    <scope>NUCLEOTIDE SEQUENCE</scope>
    <source>
        <strain evidence="4">BECK_S127</strain>
        <strain evidence="3">BECK_S1320</strain>
        <strain evidence="2">BECK_S1321</strain>
    </source>
</reference>
<evidence type="ECO:0000313" key="2">
    <source>
        <dbReference type="EMBL" id="VFK36965.1"/>
    </source>
</evidence>
<feature type="region of interest" description="Disordered" evidence="1">
    <location>
        <begin position="30"/>
        <end position="76"/>
    </location>
</feature>
<gene>
    <name evidence="4" type="ORF">BECKSD772D_GA0070982_10074</name>
    <name evidence="3" type="ORF">BECKSD772E_GA0070983_101327</name>
    <name evidence="2" type="ORF">BECKSD772F_GA0070984_10084</name>
</gene>
<name>A0A451BIJ5_9GAMM</name>
<dbReference type="EMBL" id="CAADFU010000013">
    <property type="protein sequence ID" value="VFK42049.1"/>
    <property type="molecule type" value="Genomic_DNA"/>
</dbReference>